<dbReference type="Proteomes" id="UP000016932">
    <property type="component" value="Unassembled WGS sequence"/>
</dbReference>
<dbReference type="AlphaFoldDB" id="M3BCV0"/>
<sequence>MVQIKYNALVVIPIDYDGECREPSDRKRKTYDPKNAKDPYKPYTVDLPEFLLELGAPRCLRDTRVGPASKKRQAGSDPGSRQPKKQKPTGARVALNSIPQVANRLVRTPALSRATQKVAPKPKMARPQCIVRNRAIETIDLTDE</sequence>
<feature type="region of interest" description="Disordered" evidence="1">
    <location>
        <begin position="62"/>
        <end position="93"/>
    </location>
</feature>
<evidence type="ECO:0000256" key="1">
    <source>
        <dbReference type="SAM" id="MobiDB-lite"/>
    </source>
</evidence>
<feature type="region of interest" description="Disordered" evidence="1">
    <location>
        <begin position="19"/>
        <end position="41"/>
    </location>
</feature>
<organism evidence="2 3">
    <name type="scientific">Pseudocercospora fijiensis (strain CIRAD86)</name>
    <name type="common">Black leaf streak disease fungus</name>
    <name type="synonym">Mycosphaerella fijiensis</name>
    <dbReference type="NCBI Taxonomy" id="383855"/>
    <lineage>
        <taxon>Eukaryota</taxon>
        <taxon>Fungi</taxon>
        <taxon>Dikarya</taxon>
        <taxon>Ascomycota</taxon>
        <taxon>Pezizomycotina</taxon>
        <taxon>Dothideomycetes</taxon>
        <taxon>Dothideomycetidae</taxon>
        <taxon>Mycosphaerellales</taxon>
        <taxon>Mycosphaerellaceae</taxon>
        <taxon>Pseudocercospora</taxon>
    </lineage>
</organism>
<dbReference type="EMBL" id="KB446556">
    <property type="protein sequence ID" value="EME86998.1"/>
    <property type="molecule type" value="Genomic_DNA"/>
</dbReference>
<keyword evidence="3" id="KW-1185">Reference proteome</keyword>
<feature type="compositionally biased region" description="Basic and acidic residues" evidence="1">
    <location>
        <begin position="19"/>
        <end position="40"/>
    </location>
</feature>
<name>M3BCV0_PSEFD</name>
<protein>
    <submittedName>
        <fullName evidence="2">Uncharacterized protein</fullName>
    </submittedName>
</protein>
<dbReference type="KEGG" id="pfj:MYCFIDRAFT_77212"/>
<dbReference type="RefSeq" id="XP_007922752.1">
    <property type="nucleotide sequence ID" value="XM_007924561.1"/>
</dbReference>
<reference evidence="2 3" key="1">
    <citation type="journal article" date="2012" name="PLoS Pathog.">
        <title>Diverse lifestyles and strategies of plant pathogenesis encoded in the genomes of eighteen Dothideomycetes fungi.</title>
        <authorList>
            <person name="Ohm R.A."/>
            <person name="Feau N."/>
            <person name="Henrissat B."/>
            <person name="Schoch C.L."/>
            <person name="Horwitz B.A."/>
            <person name="Barry K.W."/>
            <person name="Condon B.J."/>
            <person name="Copeland A.C."/>
            <person name="Dhillon B."/>
            <person name="Glaser F."/>
            <person name="Hesse C.N."/>
            <person name="Kosti I."/>
            <person name="LaButti K."/>
            <person name="Lindquist E.A."/>
            <person name="Lucas S."/>
            <person name="Salamov A.A."/>
            <person name="Bradshaw R.E."/>
            <person name="Ciuffetti L."/>
            <person name="Hamelin R.C."/>
            <person name="Kema G.H.J."/>
            <person name="Lawrence C."/>
            <person name="Scott J.A."/>
            <person name="Spatafora J.W."/>
            <person name="Turgeon B.G."/>
            <person name="de Wit P.J.G.M."/>
            <person name="Zhong S."/>
            <person name="Goodwin S.B."/>
            <person name="Grigoriev I.V."/>
        </authorList>
    </citation>
    <scope>NUCLEOTIDE SEQUENCE [LARGE SCALE GENOMIC DNA]</scope>
    <source>
        <strain evidence="2 3">CIRAD86</strain>
    </source>
</reference>
<dbReference type="OrthoDB" id="3649199at2759"/>
<dbReference type="HOGENOM" id="CLU_1797306_0_0_1"/>
<evidence type="ECO:0000313" key="2">
    <source>
        <dbReference type="EMBL" id="EME86998.1"/>
    </source>
</evidence>
<dbReference type="VEuPathDB" id="FungiDB:MYCFIDRAFT_77212"/>
<accession>M3BCV0</accession>
<gene>
    <name evidence="2" type="ORF">MYCFIDRAFT_77212</name>
</gene>
<proteinExistence type="predicted"/>
<dbReference type="GeneID" id="19341282"/>
<evidence type="ECO:0000313" key="3">
    <source>
        <dbReference type="Proteomes" id="UP000016932"/>
    </source>
</evidence>